<feature type="non-terminal residue" evidence="11">
    <location>
        <position position="1"/>
    </location>
</feature>
<feature type="compositionally biased region" description="Gly residues" evidence="9">
    <location>
        <begin position="173"/>
        <end position="184"/>
    </location>
</feature>
<name>A0AAV5SKH2_9BILA</name>
<evidence type="ECO:0000256" key="4">
    <source>
        <dbReference type="ARBA" id="ARBA00023125"/>
    </source>
</evidence>
<evidence type="ECO:0000256" key="7">
    <source>
        <dbReference type="PROSITE-ProRule" id="PRU00108"/>
    </source>
</evidence>
<keyword evidence="5 7" id="KW-0371">Homeobox</keyword>
<organism evidence="11 12">
    <name type="scientific">Pristionchus entomophagus</name>
    <dbReference type="NCBI Taxonomy" id="358040"/>
    <lineage>
        <taxon>Eukaryota</taxon>
        <taxon>Metazoa</taxon>
        <taxon>Ecdysozoa</taxon>
        <taxon>Nematoda</taxon>
        <taxon>Chromadorea</taxon>
        <taxon>Rhabditida</taxon>
        <taxon>Rhabditina</taxon>
        <taxon>Diplogasteromorpha</taxon>
        <taxon>Diplogasteroidea</taxon>
        <taxon>Neodiplogasteridae</taxon>
        <taxon>Pristionchus</taxon>
    </lineage>
</organism>
<evidence type="ECO:0000256" key="8">
    <source>
        <dbReference type="RuleBase" id="RU000682"/>
    </source>
</evidence>
<dbReference type="GO" id="GO:0045944">
    <property type="term" value="P:positive regulation of transcription by RNA polymerase II"/>
    <property type="evidence" value="ECO:0007669"/>
    <property type="project" value="UniProtKB-ARBA"/>
</dbReference>
<keyword evidence="2" id="KW-0217">Developmental protein</keyword>
<feature type="domain" description="Homeobox" evidence="10">
    <location>
        <begin position="104"/>
        <end position="164"/>
    </location>
</feature>
<feature type="region of interest" description="Disordered" evidence="9">
    <location>
        <begin position="156"/>
        <end position="239"/>
    </location>
</feature>
<feature type="compositionally biased region" description="Polar residues" evidence="9">
    <location>
        <begin position="221"/>
        <end position="232"/>
    </location>
</feature>
<feature type="DNA-binding region" description="Homeobox" evidence="7">
    <location>
        <begin position="106"/>
        <end position="165"/>
    </location>
</feature>
<evidence type="ECO:0000256" key="5">
    <source>
        <dbReference type="ARBA" id="ARBA00023155"/>
    </source>
</evidence>
<keyword evidence="4 7" id="KW-0238">DNA-binding</keyword>
<dbReference type="InterPro" id="IPR009057">
    <property type="entry name" value="Homeodomain-like_sf"/>
</dbReference>
<dbReference type="PROSITE" id="PS00027">
    <property type="entry name" value="HOMEOBOX_1"/>
    <property type="match status" value="1"/>
</dbReference>
<dbReference type="PANTHER" id="PTHR45793">
    <property type="entry name" value="HOMEOBOX PROTEIN"/>
    <property type="match status" value="1"/>
</dbReference>
<feature type="compositionally biased region" description="Low complexity" evidence="9">
    <location>
        <begin position="185"/>
        <end position="199"/>
    </location>
</feature>
<evidence type="ECO:0000313" key="11">
    <source>
        <dbReference type="EMBL" id="GMS81178.1"/>
    </source>
</evidence>
<feature type="compositionally biased region" description="Basic residues" evidence="9">
    <location>
        <begin position="156"/>
        <end position="165"/>
    </location>
</feature>
<evidence type="ECO:0000256" key="1">
    <source>
        <dbReference type="ARBA" id="ARBA00004123"/>
    </source>
</evidence>
<dbReference type="AlphaFoldDB" id="A0AAV5SKH2"/>
<evidence type="ECO:0000256" key="6">
    <source>
        <dbReference type="ARBA" id="ARBA00023242"/>
    </source>
</evidence>
<dbReference type="GO" id="GO:0005634">
    <property type="term" value="C:nucleus"/>
    <property type="evidence" value="ECO:0007669"/>
    <property type="project" value="UniProtKB-SubCell"/>
</dbReference>
<dbReference type="EMBL" id="BTSX01000001">
    <property type="protein sequence ID" value="GMS81178.1"/>
    <property type="molecule type" value="Genomic_DNA"/>
</dbReference>
<evidence type="ECO:0000313" key="12">
    <source>
        <dbReference type="Proteomes" id="UP001432027"/>
    </source>
</evidence>
<dbReference type="PROSITE" id="PS50071">
    <property type="entry name" value="HOMEOBOX_2"/>
    <property type="match status" value="1"/>
</dbReference>
<dbReference type="FunFam" id="1.10.10.60:FF:000068">
    <property type="entry name" value="Orthodenticle homeobox 1"/>
    <property type="match status" value="1"/>
</dbReference>
<reference evidence="11" key="1">
    <citation type="submission" date="2023-10" db="EMBL/GenBank/DDBJ databases">
        <title>Genome assembly of Pristionchus species.</title>
        <authorList>
            <person name="Yoshida K."/>
            <person name="Sommer R.J."/>
        </authorList>
    </citation>
    <scope>NUCLEOTIDE SEQUENCE</scope>
    <source>
        <strain evidence="11">RS0144</strain>
    </source>
</reference>
<dbReference type="SMART" id="SM00389">
    <property type="entry name" value="HOX"/>
    <property type="match status" value="1"/>
</dbReference>
<dbReference type="InterPro" id="IPR001356">
    <property type="entry name" value="HD"/>
</dbReference>
<keyword evidence="12" id="KW-1185">Reference proteome</keyword>
<dbReference type="GO" id="GO:0007399">
    <property type="term" value="P:nervous system development"/>
    <property type="evidence" value="ECO:0007669"/>
    <property type="project" value="UniProtKB-KW"/>
</dbReference>
<evidence type="ECO:0000256" key="9">
    <source>
        <dbReference type="SAM" id="MobiDB-lite"/>
    </source>
</evidence>
<comment type="subcellular location">
    <subcellularLocation>
        <location evidence="1 7 8">Nucleus</location>
    </subcellularLocation>
</comment>
<protein>
    <recommendedName>
        <fullName evidence="10">Homeobox domain-containing protein</fullName>
    </recommendedName>
</protein>
<dbReference type="Pfam" id="PF00046">
    <property type="entry name" value="Homeodomain"/>
    <property type="match status" value="1"/>
</dbReference>
<dbReference type="SUPFAM" id="SSF46689">
    <property type="entry name" value="Homeodomain-like"/>
    <property type="match status" value="1"/>
</dbReference>
<gene>
    <name evidence="11" type="ORF">PENTCL1PPCAC_3353</name>
</gene>
<dbReference type="Proteomes" id="UP001432027">
    <property type="component" value="Unassembled WGS sequence"/>
</dbReference>
<evidence type="ECO:0000259" key="10">
    <source>
        <dbReference type="PROSITE" id="PS50071"/>
    </source>
</evidence>
<dbReference type="PANTHER" id="PTHR45793:SF5">
    <property type="entry name" value="HOMEOTIC PROTEIN OCELLILESS"/>
    <property type="match status" value="1"/>
</dbReference>
<proteinExistence type="predicted"/>
<keyword evidence="3" id="KW-0524">Neurogenesis</keyword>
<evidence type="ECO:0000256" key="3">
    <source>
        <dbReference type="ARBA" id="ARBA00022902"/>
    </source>
</evidence>
<keyword evidence="6 7" id="KW-0539">Nucleus</keyword>
<dbReference type="GO" id="GO:0000978">
    <property type="term" value="F:RNA polymerase II cis-regulatory region sequence-specific DNA binding"/>
    <property type="evidence" value="ECO:0007669"/>
    <property type="project" value="TreeGrafter"/>
</dbReference>
<comment type="caution">
    <text evidence="11">The sequence shown here is derived from an EMBL/GenBank/DDBJ whole genome shotgun (WGS) entry which is preliminary data.</text>
</comment>
<evidence type="ECO:0000256" key="2">
    <source>
        <dbReference type="ARBA" id="ARBA00022473"/>
    </source>
</evidence>
<dbReference type="GO" id="GO:0000981">
    <property type="term" value="F:DNA-binding transcription factor activity, RNA polymerase II-specific"/>
    <property type="evidence" value="ECO:0007669"/>
    <property type="project" value="InterPro"/>
</dbReference>
<accession>A0AAV5SKH2</accession>
<dbReference type="CDD" id="cd00086">
    <property type="entry name" value="homeodomain"/>
    <property type="match status" value="1"/>
</dbReference>
<sequence length="311" mass="33019">SPSMSGSDQQFKQLNDAAAAAKSALDTPIFSDMTYLPSVSSAANMSHVAASMYNSKLQNGGYGAQLPFFAPQTHPFLQTGMPYIGTSLGDCQANLGWPSQQPARKQRRERTTFTRAQLEILESFFTKTRYPDIFLREEMATKIQLPESRVQVWFKNRRAKARQQKKSMAQSGGSTGSSGSGGSSAGPSAASAANSNSSTDGTVNSDSNEIDVKSEDASDACNPSSIPDSAATSPDIKPPTTLGYSPLHYASAANGFRANNYYNPAVAAAAAYQPSLEYFQQQFPGAAGPYGTAGTAPGAPLADQWKFSMLQ</sequence>
<dbReference type="Gene3D" id="1.10.10.60">
    <property type="entry name" value="Homeodomain-like"/>
    <property type="match status" value="1"/>
</dbReference>
<dbReference type="InterPro" id="IPR017970">
    <property type="entry name" value="Homeobox_CS"/>
</dbReference>